<dbReference type="PANTHER" id="PTHR48063">
    <property type="entry name" value="LRR RECEPTOR-LIKE KINASE"/>
    <property type="match status" value="1"/>
</dbReference>
<dbReference type="EMBL" id="SZYD01000001">
    <property type="protein sequence ID" value="KAD7480428.1"/>
    <property type="molecule type" value="Genomic_DNA"/>
</dbReference>
<reference evidence="7 8" key="1">
    <citation type="submission" date="2019-05" db="EMBL/GenBank/DDBJ databases">
        <title>Mikania micrantha, genome provides insights into the molecular mechanism of rapid growth.</title>
        <authorList>
            <person name="Liu B."/>
        </authorList>
    </citation>
    <scope>NUCLEOTIDE SEQUENCE [LARGE SCALE GENOMIC DNA]</scope>
    <source>
        <strain evidence="7">NLD-2019</strain>
        <tissue evidence="7">Leaf</tissue>
    </source>
</reference>
<dbReference type="InterPro" id="IPR001611">
    <property type="entry name" value="Leu-rich_rpt"/>
</dbReference>
<keyword evidence="8" id="KW-1185">Reference proteome</keyword>
<protein>
    <recommendedName>
        <fullName evidence="9">Leucine-rich repeat-containing N-terminal plant-type domain-containing protein</fullName>
    </recommendedName>
</protein>
<sequence>MNLVILILSNTSIYGPLPDWLHELPVIDFLDLSHNFLTGPLTNLPSNQTAKPTKPLGTFVERLADYESVARFLLLKNNLFNRSIPESLCNATDLSILDLSRNMLSGTVPDCLGNLRELYVMTLSSNRLSGSIPSSLGKLGSTIQWLVLNNNTLHGELPETLSDCTRLDVLDLGENRFSGNIPKWIGEKIKFLVVLRLHNNNFTGGIPEETCQNTELQIMDFGDNNLTGTIPRCFQNLRRMTGGDTDLYFFGGFEQSVIQLMGGRPLEEDMDLRHNEWFCNGVYGDSGASQEMEPLLKRWKLL</sequence>
<dbReference type="Pfam" id="PF00560">
    <property type="entry name" value="LRR_1"/>
    <property type="match status" value="6"/>
</dbReference>
<dbReference type="SUPFAM" id="SSF52058">
    <property type="entry name" value="L domain-like"/>
    <property type="match status" value="1"/>
</dbReference>
<dbReference type="Gene3D" id="3.80.10.10">
    <property type="entry name" value="Ribonuclease Inhibitor"/>
    <property type="match status" value="1"/>
</dbReference>
<evidence type="ECO:0000313" key="7">
    <source>
        <dbReference type="EMBL" id="KAD7480428.1"/>
    </source>
</evidence>
<evidence type="ECO:0000256" key="3">
    <source>
        <dbReference type="ARBA" id="ARBA00022729"/>
    </source>
</evidence>
<comment type="caution">
    <text evidence="7">The sequence shown here is derived from an EMBL/GenBank/DDBJ whole genome shotgun (WGS) entry which is preliminary data.</text>
</comment>
<dbReference type="FunFam" id="3.80.10.10:FF:000719">
    <property type="entry name" value="MDIS1-interacting receptor like kinase 2 isoform A"/>
    <property type="match status" value="1"/>
</dbReference>
<keyword evidence="6" id="KW-0325">Glycoprotein</keyword>
<accession>A0A5N6Q989</accession>
<evidence type="ECO:0000256" key="6">
    <source>
        <dbReference type="ARBA" id="ARBA00023180"/>
    </source>
</evidence>
<evidence type="ECO:0000256" key="5">
    <source>
        <dbReference type="ARBA" id="ARBA00023136"/>
    </source>
</evidence>
<evidence type="ECO:0000256" key="2">
    <source>
        <dbReference type="ARBA" id="ARBA00022692"/>
    </source>
</evidence>
<dbReference type="OrthoDB" id="1060944at2759"/>
<dbReference type="InterPro" id="IPR046956">
    <property type="entry name" value="RLP23-like"/>
</dbReference>
<evidence type="ECO:0008006" key="9">
    <source>
        <dbReference type="Google" id="ProtNLM"/>
    </source>
</evidence>
<keyword evidence="2" id="KW-0812">Transmembrane</keyword>
<dbReference type="GO" id="GO:0016020">
    <property type="term" value="C:membrane"/>
    <property type="evidence" value="ECO:0007669"/>
    <property type="project" value="UniProtKB-SubCell"/>
</dbReference>
<keyword evidence="4" id="KW-1133">Transmembrane helix</keyword>
<evidence type="ECO:0000256" key="1">
    <source>
        <dbReference type="ARBA" id="ARBA00004479"/>
    </source>
</evidence>
<dbReference type="PANTHER" id="PTHR48063:SF76">
    <property type="entry name" value="NON-SPECIFIC SERINE_THREONINE PROTEIN KINASE"/>
    <property type="match status" value="1"/>
</dbReference>
<comment type="subcellular location">
    <subcellularLocation>
        <location evidence="1">Membrane</location>
        <topology evidence="1">Single-pass type I membrane protein</topology>
    </subcellularLocation>
</comment>
<keyword evidence="5" id="KW-0472">Membrane</keyword>
<dbReference type="AlphaFoldDB" id="A0A5N6Q989"/>
<name>A0A5N6Q989_9ASTR</name>
<proteinExistence type="predicted"/>
<dbReference type="InterPro" id="IPR032675">
    <property type="entry name" value="LRR_dom_sf"/>
</dbReference>
<dbReference type="Proteomes" id="UP000326396">
    <property type="component" value="Linkage Group LG1"/>
</dbReference>
<gene>
    <name evidence="7" type="ORF">E3N88_03564</name>
</gene>
<organism evidence="7 8">
    <name type="scientific">Mikania micrantha</name>
    <name type="common">bitter vine</name>
    <dbReference type="NCBI Taxonomy" id="192012"/>
    <lineage>
        <taxon>Eukaryota</taxon>
        <taxon>Viridiplantae</taxon>
        <taxon>Streptophyta</taxon>
        <taxon>Embryophyta</taxon>
        <taxon>Tracheophyta</taxon>
        <taxon>Spermatophyta</taxon>
        <taxon>Magnoliopsida</taxon>
        <taxon>eudicotyledons</taxon>
        <taxon>Gunneridae</taxon>
        <taxon>Pentapetalae</taxon>
        <taxon>asterids</taxon>
        <taxon>campanulids</taxon>
        <taxon>Asterales</taxon>
        <taxon>Asteraceae</taxon>
        <taxon>Asteroideae</taxon>
        <taxon>Heliantheae alliance</taxon>
        <taxon>Eupatorieae</taxon>
        <taxon>Mikania</taxon>
    </lineage>
</organism>
<keyword evidence="3" id="KW-0732">Signal</keyword>
<evidence type="ECO:0000313" key="8">
    <source>
        <dbReference type="Proteomes" id="UP000326396"/>
    </source>
</evidence>
<evidence type="ECO:0000256" key="4">
    <source>
        <dbReference type="ARBA" id="ARBA00022989"/>
    </source>
</evidence>